<reference evidence="1 2" key="1">
    <citation type="submission" date="2017-06" db="EMBL/GenBank/DDBJ databases">
        <authorList>
            <person name="Kim H.J."/>
            <person name="Triplett B.A."/>
        </authorList>
    </citation>
    <scope>NUCLEOTIDE SEQUENCE [LARGE SCALE GENOMIC DNA]</scope>
    <source>
        <strain evidence="1 2">DSM 44715</strain>
    </source>
</reference>
<dbReference type="Proteomes" id="UP000198318">
    <property type="component" value="Unassembled WGS sequence"/>
</dbReference>
<dbReference type="OrthoDB" id="3538611at2"/>
<gene>
    <name evidence="1" type="ORF">SAMN05443665_1007115</name>
</gene>
<evidence type="ECO:0000313" key="2">
    <source>
        <dbReference type="Proteomes" id="UP000198318"/>
    </source>
</evidence>
<organism evidence="1 2">
    <name type="scientific">Actinomadura meyerae</name>
    <dbReference type="NCBI Taxonomy" id="240840"/>
    <lineage>
        <taxon>Bacteria</taxon>
        <taxon>Bacillati</taxon>
        <taxon>Actinomycetota</taxon>
        <taxon>Actinomycetes</taxon>
        <taxon>Streptosporangiales</taxon>
        <taxon>Thermomonosporaceae</taxon>
        <taxon>Actinomadura</taxon>
    </lineage>
</organism>
<evidence type="ECO:0000313" key="1">
    <source>
        <dbReference type="EMBL" id="SNS66471.1"/>
    </source>
</evidence>
<proteinExistence type="predicted"/>
<keyword evidence="2" id="KW-1185">Reference proteome</keyword>
<dbReference type="RefSeq" id="WP_143227935.1">
    <property type="nucleotide sequence ID" value="NZ_FZOR01000007.1"/>
</dbReference>
<protein>
    <submittedName>
        <fullName evidence="1">Uncharacterized protein</fullName>
    </submittedName>
</protein>
<accession>A0A239GBL7</accession>
<sequence>MLAFTGPDVLVTYQRTGGFAGIQEKVTVNNSGTALVNGRNLALDDGEMSGLRDALRRIVTTDSSAAGCQVADHFTYTLTYKGHRATRCWLPSDWREAVERLDALARR</sequence>
<dbReference type="AlphaFoldDB" id="A0A239GBL7"/>
<name>A0A239GBL7_9ACTN</name>
<dbReference type="EMBL" id="FZOR01000007">
    <property type="protein sequence ID" value="SNS66471.1"/>
    <property type="molecule type" value="Genomic_DNA"/>
</dbReference>